<name>A0A6C0BDQ1_9ZZZZ</name>
<reference evidence="1" key="1">
    <citation type="journal article" date="2020" name="Nature">
        <title>Giant virus diversity and host interactions through global metagenomics.</title>
        <authorList>
            <person name="Schulz F."/>
            <person name="Roux S."/>
            <person name="Paez-Espino D."/>
            <person name="Jungbluth S."/>
            <person name="Walsh D.A."/>
            <person name="Denef V.J."/>
            <person name="McMahon K.D."/>
            <person name="Konstantinidis K.T."/>
            <person name="Eloe-Fadrosh E.A."/>
            <person name="Kyrpides N.C."/>
            <person name="Woyke T."/>
        </authorList>
    </citation>
    <scope>NUCLEOTIDE SEQUENCE</scope>
    <source>
        <strain evidence="1">GVMAG-M-3300010160-26</strain>
    </source>
</reference>
<sequence length="143" mass="16415">MTTPLIAKMSLSGEKIANDAKNAKKQGAKKLKNAFYTKEDSERILASFSSKDDATKLQIQHCISQLKRFSPCIETEKIRSFQFFYNLGRLQELLGETTFPNIWWKPIEVLAETEKYKRISKHIDVLRRLIGVSYDNVLIAKGC</sequence>
<protein>
    <submittedName>
        <fullName evidence="1">Uncharacterized protein</fullName>
    </submittedName>
</protein>
<dbReference type="EMBL" id="MN739116">
    <property type="protein sequence ID" value="QHS89709.1"/>
    <property type="molecule type" value="Genomic_DNA"/>
</dbReference>
<evidence type="ECO:0000313" key="1">
    <source>
        <dbReference type="EMBL" id="QHS89709.1"/>
    </source>
</evidence>
<organism evidence="1">
    <name type="scientific">viral metagenome</name>
    <dbReference type="NCBI Taxonomy" id="1070528"/>
    <lineage>
        <taxon>unclassified sequences</taxon>
        <taxon>metagenomes</taxon>
        <taxon>organismal metagenomes</taxon>
    </lineage>
</organism>
<accession>A0A6C0BDQ1</accession>
<dbReference type="AlphaFoldDB" id="A0A6C0BDQ1"/>
<proteinExistence type="predicted"/>